<sequence length="577" mass="64843">MLTRLWSPAFKHHEEPRPVIEFHAGLNIIEGADGAQNSIGKSTVLQIIDFVYGGRDFLQSDAVTLPTAVRHHIIYFTLRIHDTNHHFSRDTSRPGFVATYQDPNWTIPVDEVTIDDYMGFLLTSYGLEQTGTSWRDLVGRFSRVDESGIAILDKPLAAAAREPDTSAAAALLRLFGAYDEIEAIQSQYAKVRSEVDALDAMAKGQYSNYIKLTKKTDRDRAERVLTEAKAEARRVQRQADLDLFDADHKARQEQQLLRATLRSLTEQLDQLTGKLAIVEATLAGRTRITTDDLEEFYTYFPNANRERLETIEYYHQALAGILETQLNEQHHLYTTQVASLQAEIRQQKARIISLGESVQLDDETYQRSLDLHTKITQLNEQIRTFDRNQELKAQRKALKQEIEENIPATLGELTTQINAGMRDVMNALYPDQPRVAPIFAFKAAAKGVSYTFDHNGDTGSGAKFNHLVAFDIAVLRSTPLPFLIHDSAIIKLIAYKPVAELLTVYTNTANLTSRAGEPKQVFFSFDATKAYGAEAQERVAPAQVIHLGEGAQALYGFTWNTETTDHHDPHPSEGGQR</sequence>
<dbReference type="InterPro" id="IPR027417">
    <property type="entry name" value="P-loop_NTPase"/>
</dbReference>
<reference evidence="3 4" key="1">
    <citation type="submission" date="2019-07" db="EMBL/GenBank/DDBJ databases">
        <title>Draft genome of C. aurimucosum strain 2299.</title>
        <authorList>
            <person name="Pacheco L.G.C."/>
            <person name="Aguiar E.R.G.R."/>
            <person name="Santos C.S."/>
            <person name="Rocha D.J.P.G."/>
            <person name="Sant'Anna L.O."/>
            <person name="Mattos-Guaraldi A.L."/>
            <person name="Santos L.S."/>
        </authorList>
    </citation>
    <scope>NUCLEOTIDE SEQUENCE [LARGE SCALE GENOMIC DNA]</scope>
    <source>
        <strain evidence="3 4">2299</strain>
    </source>
</reference>
<protein>
    <submittedName>
        <fullName evidence="3">DUF2326 domain-containing protein</fullName>
    </submittedName>
</protein>
<evidence type="ECO:0000313" key="3">
    <source>
        <dbReference type="EMBL" id="TRX47072.1"/>
    </source>
</evidence>
<name>A0ABY3CRP3_9CORY</name>
<gene>
    <name evidence="3" type="ORF">FNY88_10830</name>
</gene>
<dbReference type="Proteomes" id="UP000316859">
    <property type="component" value="Unassembled WGS sequence"/>
</dbReference>
<dbReference type="EMBL" id="VKDI01000028">
    <property type="protein sequence ID" value="TRX47072.1"/>
    <property type="molecule type" value="Genomic_DNA"/>
</dbReference>
<keyword evidence="4" id="KW-1185">Reference proteome</keyword>
<evidence type="ECO:0000256" key="1">
    <source>
        <dbReference type="SAM" id="Coils"/>
    </source>
</evidence>
<dbReference type="InterPro" id="IPR018760">
    <property type="entry name" value="DUF2326"/>
</dbReference>
<feature type="domain" description="DUF2326" evidence="2">
    <location>
        <begin position="425"/>
        <end position="530"/>
    </location>
</feature>
<dbReference type="Pfam" id="PF10088">
    <property type="entry name" value="DUF2326"/>
    <property type="match status" value="1"/>
</dbReference>
<keyword evidence="1" id="KW-0175">Coiled coil</keyword>
<proteinExistence type="predicted"/>
<evidence type="ECO:0000313" key="4">
    <source>
        <dbReference type="Proteomes" id="UP000316859"/>
    </source>
</evidence>
<dbReference type="Gene3D" id="3.40.50.300">
    <property type="entry name" value="P-loop containing nucleotide triphosphate hydrolases"/>
    <property type="match status" value="1"/>
</dbReference>
<feature type="coiled-coil region" evidence="1">
    <location>
        <begin position="181"/>
        <end position="281"/>
    </location>
</feature>
<evidence type="ECO:0000259" key="2">
    <source>
        <dbReference type="Pfam" id="PF10088"/>
    </source>
</evidence>
<accession>A0ABY3CRP3</accession>
<comment type="caution">
    <text evidence="3">The sequence shown here is derived from an EMBL/GenBank/DDBJ whole genome shotgun (WGS) entry which is preliminary data.</text>
</comment>
<organism evidence="3 4">
    <name type="scientific">Corynebacterium guaraldiae</name>
    <dbReference type="NCBI Taxonomy" id="3051103"/>
    <lineage>
        <taxon>Bacteria</taxon>
        <taxon>Bacillati</taxon>
        <taxon>Actinomycetota</taxon>
        <taxon>Actinomycetes</taxon>
        <taxon>Mycobacteriales</taxon>
        <taxon>Corynebacteriaceae</taxon>
        <taxon>Corynebacterium</taxon>
    </lineage>
</organism>